<sequence length="742" mass="85514">MLLINCDNKLILVEKDQIKSLYEELGFLRNFLKDSERKRYEHERVNYLVAQIRVVSYEAEDIVDWFVLKAVMLMDRSLVEETWGVFAPLKLDYVMKVIKLIKTEVMEIYEKKMYNIGVLQIEKSSHGASSRVKTTIAEQESLVGLDAEASTIMELLIGEHEKQLKVIPIVGMAGLGKTTLVRKVYNDPFIAYHFYIRGWTNVSQVYQKRDPLLSILSSAEIQIRGECNQMNDKELGEVLFRDLFPNDNNGSRIMFTSRQVDVVPLHATPHYMGFLNEDESRDLLQQKAFRKESCPPELMEIGKQIAKKCGGLPLAILVIAGLLAKKDKTQYWWRHVEKSVSSYIVTDPDQYMDTLALSYNHLPNHLKACFLYFGSFPEDYEIPVWQLICLWVAEGFIRVDEHKIFEEVAEDYLMDLIDRSLVVVSRRGSNGGIKTCPFKLLRVLSLSSIDITLSFDKIKQLVQLRYLKFFVFGLDLSPPSQLRKLETLIVQGFLVRITLGDEIWKMTKLSHVYTQGVVEIPYVPKRGYPYILNNLQTICGLDLRAGCEEVLTRMTNLRKLKCCLLSNYFPELDFLIHLKTLNVSYKKVTDGRVRFPSPDKFPPNLRQLTLSELFGMPWSETSTFGKLPNLEVLKLLDSDLGPRWDTSDGEFLELKFLKFQSLDIEQWNTASNHFPKLQYLVLERCHKLKEIPSDIGHISTLEMIKLSWPSPSAADSAIQIQEQQQDMGNDGLKILSYPPKEE</sequence>
<dbReference type="PRINTS" id="PR00364">
    <property type="entry name" value="DISEASERSIST"/>
</dbReference>
<feature type="domain" description="NB-ARC" evidence="7">
    <location>
        <begin position="151"/>
        <end position="237"/>
    </location>
</feature>
<evidence type="ECO:0000256" key="3">
    <source>
        <dbReference type="ARBA" id="ARBA00022737"/>
    </source>
</evidence>
<dbReference type="GO" id="GO:0005524">
    <property type="term" value="F:ATP binding"/>
    <property type="evidence" value="ECO:0007669"/>
    <property type="project" value="UniProtKB-KW"/>
</dbReference>
<evidence type="ECO:0000259" key="8">
    <source>
        <dbReference type="Pfam" id="PF18052"/>
    </source>
</evidence>
<dbReference type="Pfam" id="PF18052">
    <property type="entry name" value="Rx_N"/>
    <property type="match status" value="1"/>
</dbReference>
<keyword evidence="11" id="KW-1185">Reference proteome</keyword>
<feature type="domain" description="Disease resistance N-terminal" evidence="8">
    <location>
        <begin position="14"/>
        <end position="70"/>
    </location>
</feature>
<dbReference type="GO" id="GO:0043531">
    <property type="term" value="F:ADP binding"/>
    <property type="evidence" value="ECO:0007669"/>
    <property type="project" value="InterPro"/>
</dbReference>
<evidence type="ECO:0000313" key="11">
    <source>
        <dbReference type="Proteomes" id="UP000325577"/>
    </source>
</evidence>
<dbReference type="PANTHER" id="PTHR15140:SF37">
    <property type="entry name" value="UBIQUITIN-LIKE DOMAIN-CONTAINING PROTEIN"/>
    <property type="match status" value="1"/>
</dbReference>
<name>A0A5J5ARR5_9ASTE</name>
<dbReference type="Pfam" id="PF23559">
    <property type="entry name" value="WHD_DRP"/>
    <property type="match status" value="1"/>
</dbReference>
<keyword evidence="3" id="KW-0677">Repeat</keyword>
<organism evidence="10 11">
    <name type="scientific">Nyssa sinensis</name>
    <dbReference type="NCBI Taxonomy" id="561372"/>
    <lineage>
        <taxon>Eukaryota</taxon>
        <taxon>Viridiplantae</taxon>
        <taxon>Streptophyta</taxon>
        <taxon>Embryophyta</taxon>
        <taxon>Tracheophyta</taxon>
        <taxon>Spermatophyta</taxon>
        <taxon>Magnoliopsida</taxon>
        <taxon>eudicotyledons</taxon>
        <taxon>Gunneridae</taxon>
        <taxon>Pentapetalae</taxon>
        <taxon>asterids</taxon>
        <taxon>Cornales</taxon>
        <taxon>Nyssaceae</taxon>
        <taxon>Nyssa</taxon>
    </lineage>
</organism>
<dbReference type="GO" id="GO:0006952">
    <property type="term" value="P:defense response"/>
    <property type="evidence" value="ECO:0007669"/>
    <property type="project" value="UniProtKB-KW"/>
</dbReference>
<dbReference type="InterPro" id="IPR042197">
    <property type="entry name" value="Apaf_helical"/>
</dbReference>
<dbReference type="EMBL" id="CM018042">
    <property type="protein sequence ID" value="KAA8532452.1"/>
    <property type="molecule type" value="Genomic_DNA"/>
</dbReference>
<evidence type="ECO:0000313" key="10">
    <source>
        <dbReference type="EMBL" id="KAA8532452.1"/>
    </source>
</evidence>
<evidence type="ECO:0008006" key="12">
    <source>
        <dbReference type="Google" id="ProtNLM"/>
    </source>
</evidence>
<dbReference type="Gene3D" id="1.20.5.4130">
    <property type="match status" value="1"/>
</dbReference>
<evidence type="ECO:0000256" key="5">
    <source>
        <dbReference type="ARBA" id="ARBA00022821"/>
    </source>
</evidence>
<dbReference type="PANTHER" id="PTHR15140">
    <property type="entry name" value="TUBULIN-SPECIFIC CHAPERONE E"/>
    <property type="match status" value="1"/>
</dbReference>
<dbReference type="Gene3D" id="3.40.50.300">
    <property type="entry name" value="P-loop containing nucleotide triphosphate hydrolases"/>
    <property type="match status" value="1"/>
</dbReference>
<dbReference type="Pfam" id="PF00931">
    <property type="entry name" value="NB-ARC"/>
    <property type="match status" value="1"/>
</dbReference>
<feature type="domain" description="Disease resistance protein winged helix" evidence="9">
    <location>
        <begin position="376"/>
        <end position="436"/>
    </location>
</feature>
<dbReference type="FunFam" id="1.10.10.10:FF:000322">
    <property type="entry name" value="Probable disease resistance protein At1g63360"/>
    <property type="match status" value="1"/>
</dbReference>
<keyword evidence="2" id="KW-0433">Leucine-rich repeat</keyword>
<dbReference type="SUPFAM" id="SSF52540">
    <property type="entry name" value="P-loop containing nucleoside triphosphate hydrolases"/>
    <property type="match status" value="1"/>
</dbReference>
<dbReference type="InterPro" id="IPR041118">
    <property type="entry name" value="Rx_N"/>
</dbReference>
<dbReference type="InterPro" id="IPR002182">
    <property type="entry name" value="NB-ARC"/>
</dbReference>
<evidence type="ECO:0000256" key="2">
    <source>
        <dbReference type="ARBA" id="ARBA00022614"/>
    </source>
</evidence>
<proteinExistence type="inferred from homology"/>
<dbReference type="Gene3D" id="3.80.10.10">
    <property type="entry name" value="Ribonuclease Inhibitor"/>
    <property type="match status" value="1"/>
</dbReference>
<dbReference type="InterPro" id="IPR058922">
    <property type="entry name" value="WHD_DRP"/>
</dbReference>
<dbReference type="InterPro" id="IPR036388">
    <property type="entry name" value="WH-like_DNA-bd_sf"/>
</dbReference>
<protein>
    <recommendedName>
        <fullName evidence="12">NB-ARC domain-containing protein</fullName>
    </recommendedName>
</protein>
<dbReference type="GO" id="GO:0051707">
    <property type="term" value="P:response to other organism"/>
    <property type="evidence" value="ECO:0007669"/>
    <property type="project" value="UniProtKB-ARBA"/>
</dbReference>
<comment type="similarity">
    <text evidence="1">Belongs to the disease resistance NB-LRR family.</text>
</comment>
<dbReference type="SUPFAM" id="SSF52058">
    <property type="entry name" value="L domain-like"/>
    <property type="match status" value="1"/>
</dbReference>
<keyword evidence="5" id="KW-0611">Plant defense</keyword>
<evidence type="ECO:0000256" key="4">
    <source>
        <dbReference type="ARBA" id="ARBA00022741"/>
    </source>
</evidence>
<dbReference type="Proteomes" id="UP000325577">
    <property type="component" value="Linkage Group LG19"/>
</dbReference>
<dbReference type="InterPro" id="IPR032675">
    <property type="entry name" value="LRR_dom_sf"/>
</dbReference>
<keyword evidence="6" id="KW-0067">ATP-binding</keyword>
<keyword evidence="4" id="KW-0547">Nucleotide-binding</keyword>
<evidence type="ECO:0000259" key="7">
    <source>
        <dbReference type="Pfam" id="PF00931"/>
    </source>
</evidence>
<dbReference type="InterPro" id="IPR027417">
    <property type="entry name" value="P-loop_NTPase"/>
</dbReference>
<dbReference type="FunFam" id="1.10.8.430:FF:000003">
    <property type="entry name" value="Probable disease resistance protein At5g66910"/>
    <property type="match status" value="1"/>
</dbReference>
<dbReference type="AlphaFoldDB" id="A0A5J5ARR5"/>
<evidence type="ECO:0000256" key="1">
    <source>
        <dbReference type="ARBA" id="ARBA00008894"/>
    </source>
</evidence>
<gene>
    <name evidence="10" type="ORF">F0562_032485</name>
</gene>
<dbReference type="Gene3D" id="1.10.8.430">
    <property type="entry name" value="Helical domain of apoptotic protease-activating factors"/>
    <property type="match status" value="1"/>
</dbReference>
<accession>A0A5J5ARR5</accession>
<dbReference type="InterPro" id="IPR038005">
    <property type="entry name" value="RX-like_CC"/>
</dbReference>
<reference evidence="10 11" key="1">
    <citation type="submission" date="2019-09" db="EMBL/GenBank/DDBJ databases">
        <title>A chromosome-level genome assembly of the Chinese tupelo Nyssa sinensis.</title>
        <authorList>
            <person name="Yang X."/>
            <person name="Kang M."/>
            <person name="Yang Y."/>
            <person name="Xiong H."/>
            <person name="Wang M."/>
            <person name="Zhang Z."/>
            <person name="Wang Z."/>
            <person name="Wu H."/>
            <person name="Ma T."/>
            <person name="Liu J."/>
            <person name="Xi Z."/>
        </authorList>
    </citation>
    <scope>NUCLEOTIDE SEQUENCE [LARGE SCALE GENOMIC DNA]</scope>
    <source>
        <strain evidence="10">J267</strain>
        <tissue evidence="10">Leaf</tissue>
    </source>
</reference>
<evidence type="ECO:0000259" key="9">
    <source>
        <dbReference type="Pfam" id="PF23559"/>
    </source>
</evidence>
<dbReference type="Gene3D" id="1.10.10.10">
    <property type="entry name" value="Winged helix-like DNA-binding domain superfamily/Winged helix DNA-binding domain"/>
    <property type="match status" value="1"/>
</dbReference>
<evidence type="ECO:0000256" key="6">
    <source>
        <dbReference type="ARBA" id="ARBA00022840"/>
    </source>
</evidence>
<dbReference type="OrthoDB" id="6161812at2759"/>
<dbReference type="CDD" id="cd14798">
    <property type="entry name" value="RX-CC_like"/>
    <property type="match status" value="1"/>
</dbReference>